<protein>
    <submittedName>
        <fullName evidence="2">Uncharacterized protein</fullName>
    </submittedName>
</protein>
<evidence type="ECO:0000256" key="1">
    <source>
        <dbReference type="SAM" id="Phobius"/>
    </source>
</evidence>
<feature type="transmembrane region" description="Helical" evidence="1">
    <location>
        <begin position="6"/>
        <end position="28"/>
    </location>
</feature>
<name>A0A3S3ANV1_9NOCA</name>
<accession>A0A3S3ANV1</accession>
<organism evidence="2 3">
    <name type="scientific">Prescottella agglutinans</name>
    <dbReference type="NCBI Taxonomy" id="1644129"/>
    <lineage>
        <taxon>Bacteria</taxon>
        <taxon>Bacillati</taxon>
        <taxon>Actinomycetota</taxon>
        <taxon>Actinomycetes</taxon>
        <taxon>Mycobacteriales</taxon>
        <taxon>Nocardiaceae</taxon>
        <taxon>Prescottella</taxon>
    </lineage>
</organism>
<dbReference type="EMBL" id="RKLP01000006">
    <property type="protein sequence ID" value="RVW09260.1"/>
    <property type="molecule type" value="Genomic_DNA"/>
</dbReference>
<dbReference type="OrthoDB" id="4474761at2"/>
<evidence type="ECO:0000313" key="2">
    <source>
        <dbReference type="EMBL" id="RVW09260.1"/>
    </source>
</evidence>
<reference evidence="2 3" key="1">
    <citation type="submission" date="2018-11" db="EMBL/GenBank/DDBJ databases">
        <title>Rhodococcus spongicola sp. nov. and Rhodococcus xishaensis sp. nov. from marine sponges.</title>
        <authorList>
            <person name="Li L."/>
            <person name="Lin H.W."/>
        </authorList>
    </citation>
    <scope>NUCLEOTIDE SEQUENCE [LARGE SCALE GENOMIC DNA]</scope>
    <source>
        <strain evidence="2 3">CCTCC AB2014297</strain>
    </source>
</reference>
<gene>
    <name evidence="2" type="ORF">EGT67_13220</name>
</gene>
<keyword evidence="1" id="KW-0812">Transmembrane</keyword>
<sequence>MVAPPTWLVVLAAIPIVVTVLLLLWFAWQEWRSHRRMRSSPVHAAAWAMEPEELATAIRALGARERQLLEAGDVDAADQVAADKMICLVVSDRRGGA</sequence>
<evidence type="ECO:0000313" key="3">
    <source>
        <dbReference type="Proteomes" id="UP000286208"/>
    </source>
</evidence>
<comment type="caution">
    <text evidence="2">The sequence shown here is derived from an EMBL/GenBank/DDBJ whole genome shotgun (WGS) entry which is preliminary data.</text>
</comment>
<dbReference type="AlphaFoldDB" id="A0A3S3ANV1"/>
<proteinExistence type="predicted"/>
<dbReference type="Proteomes" id="UP000286208">
    <property type="component" value="Unassembled WGS sequence"/>
</dbReference>
<keyword evidence="1" id="KW-1133">Transmembrane helix</keyword>
<keyword evidence="3" id="KW-1185">Reference proteome</keyword>
<keyword evidence="1" id="KW-0472">Membrane</keyword>